<feature type="repeat" description="TPR" evidence="7">
    <location>
        <begin position="237"/>
        <end position="270"/>
    </location>
</feature>
<dbReference type="PANTHER" id="PTHR48111">
    <property type="entry name" value="REGULATOR OF RPOS"/>
    <property type="match status" value="1"/>
</dbReference>
<evidence type="ECO:0000256" key="2">
    <source>
        <dbReference type="ARBA" id="ARBA00023012"/>
    </source>
</evidence>
<dbReference type="PROSITE" id="PS50110">
    <property type="entry name" value="RESPONSE_REGULATORY"/>
    <property type="match status" value="1"/>
</dbReference>
<dbReference type="RefSeq" id="WP_345063531.1">
    <property type="nucleotide sequence ID" value="NZ_BAABEX010000011.1"/>
</dbReference>
<dbReference type="Proteomes" id="UP001501788">
    <property type="component" value="Unassembled WGS sequence"/>
</dbReference>
<keyword evidence="4" id="KW-0238">DNA-binding</keyword>
<evidence type="ECO:0000256" key="6">
    <source>
        <dbReference type="PROSITE-ProRule" id="PRU00169"/>
    </source>
</evidence>
<evidence type="ECO:0000313" key="11">
    <source>
        <dbReference type="Proteomes" id="UP001501788"/>
    </source>
</evidence>
<evidence type="ECO:0000256" key="5">
    <source>
        <dbReference type="ARBA" id="ARBA00023163"/>
    </source>
</evidence>
<protein>
    <recommendedName>
        <fullName evidence="9">Response regulatory domain-containing protein</fullName>
    </recommendedName>
</protein>
<proteinExistence type="predicted"/>
<keyword evidence="7" id="KW-0802">TPR repeat</keyword>
<feature type="domain" description="Response regulatory" evidence="9">
    <location>
        <begin position="13"/>
        <end position="133"/>
    </location>
</feature>
<gene>
    <name evidence="10" type="ORF">GCM10023090_17670</name>
</gene>
<dbReference type="Pfam" id="PF00072">
    <property type="entry name" value="Response_reg"/>
    <property type="match status" value="1"/>
</dbReference>
<dbReference type="Pfam" id="PF14559">
    <property type="entry name" value="TPR_19"/>
    <property type="match status" value="1"/>
</dbReference>
<dbReference type="SMART" id="SM00448">
    <property type="entry name" value="REC"/>
    <property type="match status" value="1"/>
</dbReference>
<dbReference type="InterPro" id="IPR001789">
    <property type="entry name" value="Sig_transdc_resp-reg_receiver"/>
</dbReference>
<evidence type="ECO:0000259" key="9">
    <source>
        <dbReference type="PROSITE" id="PS50110"/>
    </source>
</evidence>
<keyword evidence="1" id="KW-0597">Phosphoprotein</keyword>
<keyword evidence="5" id="KW-0804">Transcription</keyword>
<dbReference type="Gene3D" id="3.40.50.2300">
    <property type="match status" value="1"/>
</dbReference>
<evidence type="ECO:0000256" key="8">
    <source>
        <dbReference type="SAM" id="MobiDB-lite"/>
    </source>
</evidence>
<name>A0ABP8L8M3_9BURK</name>
<evidence type="ECO:0000256" key="1">
    <source>
        <dbReference type="ARBA" id="ARBA00022553"/>
    </source>
</evidence>
<organism evidence="10 11">
    <name type="scientific">Acidovorax lacteus</name>
    <dbReference type="NCBI Taxonomy" id="1924988"/>
    <lineage>
        <taxon>Bacteria</taxon>
        <taxon>Pseudomonadati</taxon>
        <taxon>Pseudomonadota</taxon>
        <taxon>Betaproteobacteria</taxon>
        <taxon>Burkholderiales</taxon>
        <taxon>Comamonadaceae</taxon>
        <taxon>Acidovorax</taxon>
    </lineage>
</organism>
<reference evidence="11" key="1">
    <citation type="journal article" date="2019" name="Int. J. Syst. Evol. Microbiol.">
        <title>The Global Catalogue of Microorganisms (GCM) 10K type strain sequencing project: providing services to taxonomists for standard genome sequencing and annotation.</title>
        <authorList>
            <consortium name="The Broad Institute Genomics Platform"/>
            <consortium name="The Broad Institute Genome Sequencing Center for Infectious Disease"/>
            <person name="Wu L."/>
            <person name="Ma J."/>
        </authorList>
    </citation>
    <scope>NUCLEOTIDE SEQUENCE [LARGE SCALE GENOMIC DNA]</scope>
    <source>
        <strain evidence="11">JCM 31890</strain>
    </source>
</reference>
<keyword evidence="11" id="KW-1185">Reference proteome</keyword>
<dbReference type="SUPFAM" id="SSF52172">
    <property type="entry name" value="CheY-like"/>
    <property type="match status" value="1"/>
</dbReference>
<comment type="caution">
    <text evidence="6">Lacks conserved residue(s) required for the propagation of feature annotation.</text>
</comment>
<evidence type="ECO:0000256" key="4">
    <source>
        <dbReference type="ARBA" id="ARBA00023125"/>
    </source>
</evidence>
<evidence type="ECO:0000256" key="3">
    <source>
        <dbReference type="ARBA" id="ARBA00023015"/>
    </source>
</evidence>
<keyword evidence="2" id="KW-0902">Two-component regulatory system</keyword>
<dbReference type="InterPro" id="IPR039420">
    <property type="entry name" value="WalR-like"/>
</dbReference>
<dbReference type="PROSITE" id="PS50005">
    <property type="entry name" value="TPR"/>
    <property type="match status" value="1"/>
</dbReference>
<feature type="region of interest" description="Disordered" evidence="8">
    <location>
        <begin position="557"/>
        <end position="599"/>
    </location>
</feature>
<evidence type="ECO:0000256" key="7">
    <source>
        <dbReference type="PROSITE-ProRule" id="PRU00339"/>
    </source>
</evidence>
<sequence length="599" mass="64959">MATAPNREPADMQALVVDSNATSRSILVAQLREYGVGKVMQCSRVQDARARLEHSVFDYVLCEQYFQESGASGQTLLDDLRRAQLLPFSTVFFMVTAEASYAAVAEAAESALDGYLLKPFTPSALFERLSIARLRKVHLKPIFDAIEEEDYEKAAELCVERFESRRPYWLYAARIGTELLLRLGRHEQARTLFEAVIAARALPWAKLGVARTQMEAGQPAKAIVTLQGLIGEDPNFADAYDVLGRAQVELGHFKEAIETYRLASSLTPDSVVRLQKLGMMSYYMGDRETATKVLARAVILGIDSKLFDFQSLVLLTFSYFAENDRKGIERCIADFGRILERHADSQRVVRFAAVARTLQLIQQRQFSQAVAAVRDMAREIHAPSFDFEAACNLGSLLAVLASTSIDLSEGESWVRAIGMRYANTRGLTELLANACNIYEPYADLVRGCLPAINKTAEQAMAQSLGGDPEGAVRGLIDVARGSLNAKLADLSHQLLVRNEARIASAAALGEAVDQVRQRCGTTPARAILGQDSGRHPGGLALRVRTAASAATAGSSAGAASASAQTGSAAETATPTAPDTDTAAPLDPLDALRLRPLSRT</sequence>
<dbReference type="EMBL" id="BAABEX010000011">
    <property type="protein sequence ID" value="GAA4424318.1"/>
    <property type="molecule type" value="Genomic_DNA"/>
</dbReference>
<keyword evidence="3" id="KW-0805">Transcription regulation</keyword>
<dbReference type="InterPro" id="IPR019734">
    <property type="entry name" value="TPR_rpt"/>
</dbReference>
<dbReference type="SUPFAM" id="SSF48452">
    <property type="entry name" value="TPR-like"/>
    <property type="match status" value="1"/>
</dbReference>
<comment type="caution">
    <text evidence="10">The sequence shown here is derived from an EMBL/GenBank/DDBJ whole genome shotgun (WGS) entry which is preliminary data.</text>
</comment>
<evidence type="ECO:0000313" key="10">
    <source>
        <dbReference type="EMBL" id="GAA4424318.1"/>
    </source>
</evidence>
<dbReference type="PANTHER" id="PTHR48111:SF1">
    <property type="entry name" value="TWO-COMPONENT RESPONSE REGULATOR ORR33"/>
    <property type="match status" value="1"/>
</dbReference>
<dbReference type="InterPro" id="IPR011990">
    <property type="entry name" value="TPR-like_helical_dom_sf"/>
</dbReference>
<dbReference type="Gene3D" id="1.25.40.10">
    <property type="entry name" value="Tetratricopeptide repeat domain"/>
    <property type="match status" value="1"/>
</dbReference>
<accession>A0ABP8L8M3</accession>
<dbReference type="InterPro" id="IPR011006">
    <property type="entry name" value="CheY-like_superfamily"/>
</dbReference>